<organism evidence="1 2">
    <name type="scientific">Magnetofaba australis IT-1</name>
    <dbReference type="NCBI Taxonomy" id="1434232"/>
    <lineage>
        <taxon>Bacteria</taxon>
        <taxon>Pseudomonadati</taxon>
        <taxon>Pseudomonadota</taxon>
        <taxon>Magnetococcia</taxon>
        <taxon>Magnetococcales</taxon>
        <taxon>Magnetococcaceae</taxon>
        <taxon>Magnetofaba</taxon>
    </lineage>
</organism>
<proteinExistence type="predicted"/>
<dbReference type="RefSeq" id="WP_085440435.1">
    <property type="nucleotide sequence ID" value="NZ_LVJN01000015.1"/>
</dbReference>
<dbReference type="EMBL" id="LVJN01000015">
    <property type="protein sequence ID" value="OSM06754.1"/>
    <property type="molecule type" value="Genomic_DNA"/>
</dbReference>
<gene>
    <name evidence="1" type="ORF">MAIT1_00389</name>
</gene>
<dbReference type="STRING" id="1434232.MAIT1_00389"/>
<name>A0A1Y2KA17_9PROT</name>
<evidence type="ECO:0000313" key="1">
    <source>
        <dbReference type="EMBL" id="OSM06754.1"/>
    </source>
</evidence>
<sequence>MYHNSVTPFSWENLTLCEAIDLNGVPHVTRRAMGEWLEYANPQTSVDTIIKRNPHIENHSVAISLMATDGKQYDTSVYHPIGFLLTVMASDQPKAKAMQEAVAKFVWHFSQQSGRIQEMTTAQRIQMRNQLFRAIDRYRKTRNAFVRSEMALIIQDLHEGLGLASPQLEMINTLFTVSIDGQVTYQRTDPPYDDDDKETLQ</sequence>
<dbReference type="Proteomes" id="UP000194003">
    <property type="component" value="Unassembled WGS sequence"/>
</dbReference>
<dbReference type="OrthoDB" id="9180689at2"/>
<evidence type="ECO:0000313" key="2">
    <source>
        <dbReference type="Proteomes" id="UP000194003"/>
    </source>
</evidence>
<reference evidence="1 2" key="1">
    <citation type="journal article" date="2016" name="BMC Genomics">
        <title>Combined genomic and structural analyses of a cultured magnetotactic bacterium reveals its niche adaptation to a dynamic environment.</title>
        <authorList>
            <person name="Araujo A.C."/>
            <person name="Morillo V."/>
            <person name="Cypriano J."/>
            <person name="Teixeira L.C."/>
            <person name="Leao P."/>
            <person name="Lyra S."/>
            <person name="Almeida L.G."/>
            <person name="Bazylinski D.A."/>
            <person name="Vasconcellos A.T."/>
            <person name="Abreu F."/>
            <person name="Lins U."/>
        </authorList>
    </citation>
    <scope>NUCLEOTIDE SEQUENCE [LARGE SCALE GENOMIC DNA]</scope>
    <source>
        <strain evidence="1 2">IT-1</strain>
    </source>
</reference>
<dbReference type="AlphaFoldDB" id="A0A1Y2KA17"/>
<protein>
    <submittedName>
        <fullName evidence="1">Putative prophage Sa05, BRO domain protein</fullName>
    </submittedName>
</protein>
<comment type="caution">
    <text evidence="1">The sequence shown here is derived from an EMBL/GenBank/DDBJ whole genome shotgun (WGS) entry which is preliminary data.</text>
</comment>
<keyword evidence="2" id="KW-1185">Reference proteome</keyword>
<accession>A0A1Y2KA17</accession>